<sequence>MKKLLFTLGLIAVSAGVFAQDNNGAGAAAIGKAREKVSFSRDFLVIGISYDGWASAPDSVKTKGLSRGFNIALMYDFPVTKEHFSVALGLGFSSSSVFLDDQYIDMTNGQSSAVRFVNDADKYKKYKVATNYLEVPLEFRFRAVSDNANKGFKASIGAKVGMLVNAHTKGKNSLGGEKNIIKEQNKRFFNPWRFAGTARVGYGNFAVFGTVNLNPLFKDNTNLDIRPYSIGIALSGL</sequence>
<accession>A0ABS3YED2</accession>
<feature type="domain" description="Outer membrane protein beta-barrel" evidence="2">
    <location>
        <begin position="46"/>
        <end position="207"/>
    </location>
</feature>
<dbReference type="RefSeq" id="WP_209146025.1">
    <property type="nucleotide sequence ID" value="NZ_JAGHKP010000002.1"/>
</dbReference>
<dbReference type="Pfam" id="PF13568">
    <property type="entry name" value="OMP_b-brl_2"/>
    <property type="match status" value="1"/>
</dbReference>
<keyword evidence="4" id="KW-1185">Reference proteome</keyword>
<dbReference type="Proteomes" id="UP000679126">
    <property type="component" value="Unassembled WGS sequence"/>
</dbReference>
<evidence type="ECO:0000259" key="2">
    <source>
        <dbReference type="Pfam" id="PF13568"/>
    </source>
</evidence>
<comment type="caution">
    <text evidence="3">The sequence shown here is derived from an EMBL/GenBank/DDBJ whole genome shotgun (WGS) entry which is preliminary data.</text>
</comment>
<reference evidence="4" key="1">
    <citation type="submission" date="2021-03" db="EMBL/GenBank/DDBJ databases">
        <title>Assistant Professor.</title>
        <authorList>
            <person name="Huq M.A."/>
        </authorList>
    </citation>
    <scope>NUCLEOTIDE SEQUENCE [LARGE SCALE GENOMIC DNA]</scope>
    <source>
        <strain evidence="4">MAH-28</strain>
    </source>
</reference>
<organism evidence="3 4">
    <name type="scientific">Chitinophaga chungangae</name>
    <dbReference type="NCBI Taxonomy" id="2821488"/>
    <lineage>
        <taxon>Bacteria</taxon>
        <taxon>Pseudomonadati</taxon>
        <taxon>Bacteroidota</taxon>
        <taxon>Chitinophagia</taxon>
        <taxon>Chitinophagales</taxon>
        <taxon>Chitinophagaceae</taxon>
        <taxon>Chitinophaga</taxon>
    </lineage>
</organism>
<keyword evidence="1" id="KW-0732">Signal</keyword>
<name>A0ABS3YED2_9BACT</name>
<protein>
    <submittedName>
        <fullName evidence="3">PorT family protein</fullName>
    </submittedName>
</protein>
<proteinExistence type="predicted"/>
<gene>
    <name evidence="3" type="ORF">J7I43_12565</name>
</gene>
<feature type="chain" id="PRO_5045444702" evidence="1">
    <location>
        <begin position="20"/>
        <end position="237"/>
    </location>
</feature>
<dbReference type="EMBL" id="JAGHKP010000002">
    <property type="protein sequence ID" value="MBO9153051.1"/>
    <property type="molecule type" value="Genomic_DNA"/>
</dbReference>
<evidence type="ECO:0000256" key="1">
    <source>
        <dbReference type="SAM" id="SignalP"/>
    </source>
</evidence>
<feature type="signal peptide" evidence="1">
    <location>
        <begin position="1"/>
        <end position="19"/>
    </location>
</feature>
<evidence type="ECO:0000313" key="4">
    <source>
        <dbReference type="Proteomes" id="UP000679126"/>
    </source>
</evidence>
<evidence type="ECO:0000313" key="3">
    <source>
        <dbReference type="EMBL" id="MBO9153051.1"/>
    </source>
</evidence>
<dbReference type="InterPro" id="IPR025665">
    <property type="entry name" value="Beta-barrel_OMP_2"/>
</dbReference>